<name>A0A932CN26_UNCTE</name>
<dbReference type="InterPro" id="IPR037401">
    <property type="entry name" value="SnoaL-like"/>
</dbReference>
<protein>
    <submittedName>
        <fullName evidence="2">Nuclear transport factor 2 family protein</fullName>
    </submittedName>
</protein>
<dbReference type="PANTHER" id="PTHR41252:SF1">
    <property type="entry name" value="BLR2505 PROTEIN"/>
    <property type="match status" value="1"/>
</dbReference>
<dbReference type="Proteomes" id="UP000769766">
    <property type="component" value="Unassembled WGS sequence"/>
</dbReference>
<evidence type="ECO:0000259" key="1">
    <source>
        <dbReference type="Pfam" id="PF12680"/>
    </source>
</evidence>
<organism evidence="2 3">
    <name type="scientific">Tectimicrobiota bacterium</name>
    <dbReference type="NCBI Taxonomy" id="2528274"/>
    <lineage>
        <taxon>Bacteria</taxon>
        <taxon>Pseudomonadati</taxon>
        <taxon>Nitrospinota/Tectimicrobiota group</taxon>
        <taxon>Candidatus Tectimicrobiota</taxon>
    </lineage>
</organism>
<reference evidence="2" key="1">
    <citation type="submission" date="2020-07" db="EMBL/GenBank/DDBJ databases">
        <title>Huge and variable diversity of episymbiotic CPR bacteria and DPANN archaea in groundwater ecosystems.</title>
        <authorList>
            <person name="He C.Y."/>
            <person name="Keren R."/>
            <person name="Whittaker M."/>
            <person name="Farag I.F."/>
            <person name="Doudna J."/>
            <person name="Cate J.H.D."/>
            <person name="Banfield J.F."/>
        </authorList>
    </citation>
    <scope>NUCLEOTIDE SEQUENCE</scope>
    <source>
        <strain evidence="2">NC_groundwater_672_Ag_B-0.1um_62_36</strain>
    </source>
</reference>
<feature type="domain" description="SnoaL-like" evidence="1">
    <location>
        <begin position="14"/>
        <end position="114"/>
    </location>
</feature>
<proteinExistence type="predicted"/>
<dbReference type="Pfam" id="PF12680">
    <property type="entry name" value="SnoaL_2"/>
    <property type="match status" value="1"/>
</dbReference>
<dbReference type="PANTHER" id="PTHR41252">
    <property type="entry name" value="BLR2505 PROTEIN"/>
    <property type="match status" value="1"/>
</dbReference>
<dbReference type="SUPFAM" id="SSF54427">
    <property type="entry name" value="NTF2-like"/>
    <property type="match status" value="1"/>
</dbReference>
<dbReference type="InterPro" id="IPR032710">
    <property type="entry name" value="NTF2-like_dom_sf"/>
</dbReference>
<evidence type="ECO:0000313" key="2">
    <source>
        <dbReference type="EMBL" id="MBI2875976.1"/>
    </source>
</evidence>
<sequence>MSTEQNKKIAIGLLEDLSKGNIAGVLNAMSESATWWVAGNLPQLSGTKSKKEIGELFGNLGALFPKGLTVTVDNAIAEGDRVAIEAHSYGEAATGKIYQNKYHWLIEVRDGKVQAVKEYMDTLHAKEAILGG</sequence>
<dbReference type="Gene3D" id="3.10.450.50">
    <property type="match status" value="1"/>
</dbReference>
<dbReference type="EMBL" id="JACPRF010000116">
    <property type="protein sequence ID" value="MBI2875976.1"/>
    <property type="molecule type" value="Genomic_DNA"/>
</dbReference>
<dbReference type="AlphaFoldDB" id="A0A932CN26"/>
<accession>A0A932CN26</accession>
<comment type="caution">
    <text evidence="2">The sequence shown here is derived from an EMBL/GenBank/DDBJ whole genome shotgun (WGS) entry which is preliminary data.</text>
</comment>
<evidence type="ECO:0000313" key="3">
    <source>
        <dbReference type="Proteomes" id="UP000769766"/>
    </source>
</evidence>
<gene>
    <name evidence="2" type="ORF">HYY20_03770</name>
</gene>